<sequence length="356" mass="40070">MREPFLPTQSAVRAVRFSVLGVFGRETDDPAALRTCFDPSGQDAVVLATGFHHFLRDAEHASPVGTMQRQVAERQLQEFRELARRAQFFVVLPDMKTTLHDEKLIKKQLSVCLRALEVEAFGNSCGPGRIEDRRLKMQRKVCGASSIFNLRSRPEFLVEFEYIHSFEARNCNKKMAETGIVPQGKFGDIKIAGEREEYPAKRELVLALTREGLKSSDMGPQNVGWVRGREGLTQEMKTHAQVPKRVVDSMAEHLKNMSARLLSKYAFFARMGVEVVPVSVRKGSQTNFAPWERYRDVGCGLYKRPAGGQDVTQQLIAQERGQTWRIGGPKVRRDEANRAAAVVAPRRQAGNTLDAR</sequence>
<name>A0A1Q9DPQ3_SYMMI</name>
<reference evidence="1 2" key="1">
    <citation type="submission" date="2016-02" db="EMBL/GenBank/DDBJ databases">
        <title>Genome analysis of coral dinoflagellate symbionts highlights evolutionary adaptations to a symbiotic lifestyle.</title>
        <authorList>
            <person name="Aranda M."/>
            <person name="Li Y."/>
            <person name="Liew Y.J."/>
            <person name="Baumgarten S."/>
            <person name="Simakov O."/>
            <person name="Wilson M."/>
            <person name="Piel J."/>
            <person name="Ashoor H."/>
            <person name="Bougouffa S."/>
            <person name="Bajic V.B."/>
            <person name="Ryu T."/>
            <person name="Ravasi T."/>
            <person name="Bayer T."/>
            <person name="Micklem G."/>
            <person name="Kim H."/>
            <person name="Bhak J."/>
            <person name="Lajeunesse T.C."/>
            <person name="Voolstra C.R."/>
        </authorList>
    </citation>
    <scope>NUCLEOTIDE SEQUENCE [LARGE SCALE GENOMIC DNA]</scope>
    <source>
        <strain evidence="1 2">CCMP2467</strain>
    </source>
</reference>
<protein>
    <submittedName>
        <fullName evidence="1">Uncharacterized protein</fullName>
    </submittedName>
</protein>
<dbReference type="Proteomes" id="UP000186817">
    <property type="component" value="Unassembled WGS sequence"/>
</dbReference>
<evidence type="ECO:0000313" key="1">
    <source>
        <dbReference type="EMBL" id="OLP97145.1"/>
    </source>
</evidence>
<organism evidence="1 2">
    <name type="scientific">Symbiodinium microadriaticum</name>
    <name type="common">Dinoflagellate</name>
    <name type="synonym">Zooxanthella microadriatica</name>
    <dbReference type="NCBI Taxonomy" id="2951"/>
    <lineage>
        <taxon>Eukaryota</taxon>
        <taxon>Sar</taxon>
        <taxon>Alveolata</taxon>
        <taxon>Dinophyceae</taxon>
        <taxon>Suessiales</taxon>
        <taxon>Symbiodiniaceae</taxon>
        <taxon>Symbiodinium</taxon>
    </lineage>
</organism>
<dbReference type="AlphaFoldDB" id="A0A1Q9DPQ3"/>
<dbReference type="EMBL" id="LSRX01000444">
    <property type="protein sequence ID" value="OLP97145.1"/>
    <property type="molecule type" value="Genomic_DNA"/>
</dbReference>
<comment type="caution">
    <text evidence="1">The sequence shown here is derived from an EMBL/GenBank/DDBJ whole genome shotgun (WGS) entry which is preliminary data.</text>
</comment>
<evidence type="ECO:0000313" key="2">
    <source>
        <dbReference type="Proteomes" id="UP000186817"/>
    </source>
</evidence>
<accession>A0A1Q9DPQ3</accession>
<keyword evidence="2" id="KW-1185">Reference proteome</keyword>
<proteinExistence type="predicted"/>
<gene>
    <name evidence="1" type="ORF">AK812_SmicGene20559</name>
</gene>